<feature type="transmembrane region" description="Helical" evidence="2">
    <location>
        <begin position="51"/>
        <end position="73"/>
    </location>
</feature>
<dbReference type="EMBL" id="CP036347">
    <property type="protein sequence ID" value="QDU01197.1"/>
    <property type="molecule type" value="Genomic_DNA"/>
</dbReference>
<accession>A0A5A8BA53</accession>
<keyword evidence="2" id="KW-0472">Membrane</keyword>
<protein>
    <submittedName>
        <fullName evidence="4">Uncharacterized protein</fullName>
    </submittedName>
</protein>
<accession>A0A517W7G2</accession>
<evidence type="ECO:0000313" key="4">
    <source>
        <dbReference type="EMBL" id="QDU01197.1"/>
    </source>
</evidence>
<proteinExistence type="predicted"/>
<keyword evidence="3" id="KW-0732">Signal</keyword>
<dbReference type="Proteomes" id="UP000320722">
    <property type="component" value="Chromosome"/>
</dbReference>
<organism evidence="4 5">
    <name type="scientific">Gimesia chilikensis</name>
    <dbReference type="NCBI Taxonomy" id="2605989"/>
    <lineage>
        <taxon>Bacteria</taxon>
        <taxon>Pseudomonadati</taxon>
        <taxon>Planctomycetota</taxon>
        <taxon>Planctomycetia</taxon>
        <taxon>Planctomycetales</taxon>
        <taxon>Planctomycetaceae</taxon>
        <taxon>Gimesia</taxon>
    </lineage>
</organism>
<dbReference type="RefSeq" id="WP_145036946.1">
    <property type="nucleotide sequence ID" value="NZ_CP036347.1"/>
</dbReference>
<gene>
    <name evidence="4" type="ORF">V6x_08760</name>
</gene>
<dbReference type="AlphaFoldDB" id="A0A517W7G2"/>
<feature type="chain" id="PRO_5043646879" evidence="3">
    <location>
        <begin position="28"/>
        <end position="112"/>
    </location>
</feature>
<name>A0A517W7G2_9PLAN</name>
<reference evidence="4 5" key="1">
    <citation type="submission" date="2019-02" db="EMBL/GenBank/DDBJ databases">
        <title>Deep-cultivation of Planctomycetes and their phenomic and genomic characterization uncovers novel biology.</title>
        <authorList>
            <person name="Wiegand S."/>
            <person name="Jogler M."/>
            <person name="Boedeker C."/>
            <person name="Pinto D."/>
            <person name="Vollmers J."/>
            <person name="Rivas-Marin E."/>
            <person name="Kohn T."/>
            <person name="Peeters S.H."/>
            <person name="Heuer A."/>
            <person name="Rast P."/>
            <person name="Oberbeckmann S."/>
            <person name="Bunk B."/>
            <person name="Jeske O."/>
            <person name="Meyerdierks A."/>
            <person name="Storesund J.E."/>
            <person name="Kallscheuer N."/>
            <person name="Luecker S."/>
            <person name="Lage O.M."/>
            <person name="Pohl T."/>
            <person name="Merkel B.J."/>
            <person name="Hornburger P."/>
            <person name="Mueller R.-W."/>
            <person name="Bruemmer F."/>
            <person name="Labrenz M."/>
            <person name="Spormann A.M."/>
            <person name="Op den Camp H."/>
            <person name="Overmann J."/>
            <person name="Amann R."/>
            <person name="Jetten M.S.M."/>
            <person name="Mascher T."/>
            <person name="Medema M.H."/>
            <person name="Devos D.P."/>
            <person name="Kaster A.-K."/>
            <person name="Ovreas L."/>
            <person name="Rohde M."/>
            <person name="Galperin M.Y."/>
            <person name="Jogler C."/>
        </authorList>
    </citation>
    <scope>NUCLEOTIDE SEQUENCE [LARGE SCALE GENOMIC DNA]</scope>
    <source>
        <strain evidence="4 5">V6</strain>
    </source>
</reference>
<feature type="region of interest" description="Disordered" evidence="1">
    <location>
        <begin position="83"/>
        <end position="112"/>
    </location>
</feature>
<evidence type="ECO:0000256" key="2">
    <source>
        <dbReference type="SAM" id="Phobius"/>
    </source>
</evidence>
<feature type="compositionally biased region" description="Polar residues" evidence="1">
    <location>
        <begin position="91"/>
        <end position="105"/>
    </location>
</feature>
<evidence type="ECO:0000256" key="1">
    <source>
        <dbReference type="SAM" id="MobiDB-lite"/>
    </source>
</evidence>
<evidence type="ECO:0000313" key="5">
    <source>
        <dbReference type="Proteomes" id="UP000320722"/>
    </source>
</evidence>
<evidence type="ECO:0000256" key="3">
    <source>
        <dbReference type="SAM" id="SignalP"/>
    </source>
</evidence>
<keyword evidence="2" id="KW-1133">Transmembrane helix</keyword>
<feature type="signal peptide" evidence="3">
    <location>
        <begin position="1"/>
        <end position="27"/>
    </location>
</feature>
<sequence precursor="true">MCKRFRFLRSCLLATALLGLFSSPALIRPAQACPMCKELNETDDRKPRAYMYSIAFMLAMPAMIFSGFGVAFYKMNRREQDALHNYENNRDPQQSAADPGSNSIMDSDRSHD</sequence>
<keyword evidence="2" id="KW-0812">Transmembrane</keyword>